<proteinExistence type="predicted"/>
<feature type="compositionally biased region" description="Low complexity" evidence="1">
    <location>
        <begin position="16"/>
        <end position="28"/>
    </location>
</feature>
<reference evidence="2 3" key="1">
    <citation type="submission" date="2024-01" db="EMBL/GenBank/DDBJ databases">
        <title>Genome assemblies of Stephania.</title>
        <authorList>
            <person name="Yang L."/>
        </authorList>
    </citation>
    <scope>NUCLEOTIDE SEQUENCE [LARGE SCALE GENOMIC DNA]</scope>
    <source>
        <strain evidence="2">YNDBR</strain>
        <tissue evidence="2">Leaf</tissue>
    </source>
</reference>
<gene>
    <name evidence="2" type="ORF">Syun_014072</name>
</gene>
<protein>
    <submittedName>
        <fullName evidence="2">Uncharacterized protein</fullName>
    </submittedName>
</protein>
<evidence type="ECO:0000313" key="2">
    <source>
        <dbReference type="EMBL" id="KAK9134742.1"/>
    </source>
</evidence>
<dbReference type="Proteomes" id="UP001420932">
    <property type="component" value="Unassembled WGS sequence"/>
</dbReference>
<accession>A0AAP0JIT7</accession>
<comment type="caution">
    <text evidence="2">The sequence shown here is derived from an EMBL/GenBank/DDBJ whole genome shotgun (WGS) entry which is preliminary data.</text>
</comment>
<sequence>MSVRSECRPNERPQISRSPRGVSRPRSPIRSLTHWVPRATNVLCYIMTTRYAC</sequence>
<evidence type="ECO:0000256" key="1">
    <source>
        <dbReference type="SAM" id="MobiDB-lite"/>
    </source>
</evidence>
<dbReference type="AlphaFoldDB" id="A0AAP0JIT7"/>
<organism evidence="2 3">
    <name type="scientific">Stephania yunnanensis</name>
    <dbReference type="NCBI Taxonomy" id="152371"/>
    <lineage>
        <taxon>Eukaryota</taxon>
        <taxon>Viridiplantae</taxon>
        <taxon>Streptophyta</taxon>
        <taxon>Embryophyta</taxon>
        <taxon>Tracheophyta</taxon>
        <taxon>Spermatophyta</taxon>
        <taxon>Magnoliopsida</taxon>
        <taxon>Ranunculales</taxon>
        <taxon>Menispermaceae</taxon>
        <taxon>Menispermoideae</taxon>
        <taxon>Cissampelideae</taxon>
        <taxon>Stephania</taxon>
    </lineage>
</organism>
<feature type="compositionally biased region" description="Basic and acidic residues" evidence="1">
    <location>
        <begin position="1"/>
        <end position="11"/>
    </location>
</feature>
<dbReference type="EMBL" id="JBBNAF010000006">
    <property type="protein sequence ID" value="KAK9134742.1"/>
    <property type="molecule type" value="Genomic_DNA"/>
</dbReference>
<keyword evidence="3" id="KW-1185">Reference proteome</keyword>
<feature type="region of interest" description="Disordered" evidence="1">
    <location>
        <begin position="1"/>
        <end position="28"/>
    </location>
</feature>
<evidence type="ECO:0000313" key="3">
    <source>
        <dbReference type="Proteomes" id="UP001420932"/>
    </source>
</evidence>
<name>A0AAP0JIT7_9MAGN</name>